<feature type="compositionally biased region" description="Basic and acidic residues" evidence="1">
    <location>
        <begin position="80"/>
        <end position="94"/>
    </location>
</feature>
<feature type="compositionally biased region" description="Polar residues" evidence="1">
    <location>
        <begin position="115"/>
        <end position="129"/>
    </location>
</feature>
<feature type="compositionally biased region" description="Basic and acidic residues" evidence="1">
    <location>
        <begin position="140"/>
        <end position="153"/>
    </location>
</feature>
<dbReference type="EMBL" id="GECZ01015419">
    <property type="protein sequence ID" value="JAS54350.1"/>
    <property type="molecule type" value="Transcribed_RNA"/>
</dbReference>
<feature type="compositionally biased region" description="Low complexity" evidence="1">
    <location>
        <begin position="525"/>
        <end position="540"/>
    </location>
</feature>
<protein>
    <submittedName>
        <fullName evidence="2">Uncharacterized protein</fullName>
    </submittedName>
</protein>
<feature type="region of interest" description="Disordered" evidence="1">
    <location>
        <begin position="115"/>
        <end position="185"/>
    </location>
</feature>
<feature type="non-terminal residue" evidence="2">
    <location>
        <position position="547"/>
    </location>
</feature>
<feature type="region of interest" description="Disordered" evidence="1">
    <location>
        <begin position="69"/>
        <end position="99"/>
    </location>
</feature>
<feature type="region of interest" description="Disordered" evidence="1">
    <location>
        <begin position="275"/>
        <end position="313"/>
    </location>
</feature>
<organism evidence="2">
    <name type="scientific">Cuerna arida</name>
    <dbReference type="NCBI Taxonomy" id="1464854"/>
    <lineage>
        <taxon>Eukaryota</taxon>
        <taxon>Metazoa</taxon>
        <taxon>Ecdysozoa</taxon>
        <taxon>Arthropoda</taxon>
        <taxon>Hexapoda</taxon>
        <taxon>Insecta</taxon>
        <taxon>Pterygota</taxon>
        <taxon>Neoptera</taxon>
        <taxon>Paraneoptera</taxon>
        <taxon>Hemiptera</taxon>
        <taxon>Auchenorrhyncha</taxon>
        <taxon>Membracoidea</taxon>
        <taxon>Cicadellidae</taxon>
        <taxon>Cicadellinae</taxon>
        <taxon>Proconiini</taxon>
        <taxon>Cuerna</taxon>
    </lineage>
</organism>
<evidence type="ECO:0000313" key="2">
    <source>
        <dbReference type="EMBL" id="JAS54350.1"/>
    </source>
</evidence>
<dbReference type="AlphaFoldDB" id="A0A1B6FVX8"/>
<sequence>MAVFIESLSPKTKNTLKYGWRHLSNSSYGENIPLKVPQRLHSCLAIGRSHVQFPGWPFKGLTLASQWKSQFDDSEETTDNEWKGENLPSPEHRNTPITQPQFPVEAGAMVITASSDGRAVSQSQGSPTSRVPDPQAQEPHLSRISEDSTRNEKQSLNIQPTPLVNSTNGNNNGNVKLQSQQQTQPQSTTVQCLNIAGIENFPELQAALPRAWSLPDVTAKIRAGLEPPLLQQAAFNDVVYAVDVMRSVATRSSQPAEIPRRPSLPNMAITYPTSVYDKESSPSRPVAVNKSSVEKEESSLATAKTTADEDEVELRPVSGRLEIRVVDRSNDGSTHTMPTARETRRNLADNRGTGTGCSPVSPGKEEPASVYFDATEENSKAQHSLSPVPESNRVKGVANKTSKIPIPVSGSKSPRSSVIEAFTYMPRADEKMLSAEAESVPHVPMVSVELRRCATLPDARRDGELTPALRRRRGEGKYVTDQSQLPLRFARPRRSVEPHSLSPSQSQSQSRERIIRGIPSHMLCSPGGEESSEVSSDSSGNNPHPPP</sequence>
<feature type="region of interest" description="Disordered" evidence="1">
    <location>
        <begin position="464"/>
        <end position="547"/>
    </location>
</feature>
<feature type="compositionally biased region" description="Polar residues" evidence="1">
    <location>
        <begin position="154"/>
        <end position="167"/>
    </location>
</feature>
<proteinExistence type="predicted"/>
<name>A0A1B6FVX8_9HEMI</name>
<reference evidence="2" key="1">
    <citation type="submission" date="2015-11" db="EMBL/GenBank/DDBJ databases">
        <title>De novo transcriptome assembly of four potential Pierce s Disease insect vectors from Arizona vineyards.</title>
        <authorList>
            <person name="Tassone E.E."/>
        </authorList>
    </citation>
    <scope>NUCLEOTIDE SEQUENCE</scope>
</reference>
<evidence type="ECO:0000256" key="1">
    <source>
        <dbReference type="SAM" id="MobiDB-lite"/>
    </source>
</evidence>
<accession>A0A1B6FVX8</accession>
<gene>
    <name evidence="2" type="ORF">g.26614</name>
</gene>
<feature type="region of interest" description="Disordered" evidence="1">
    <location>
        <begin position="330"/>
        <end position="365"/>
    </location>
</feature>
<feature type="compositionally biased region" description="Low complexity" evidence="1">
    <location>
        <begin position="500"/>
        <end position="509"/>
    </location>
</feature>
<feature type="compositionally biased region" description="Low complexity" evidence="1">
    <location>
        <begin position="168"/>
        <end position="185"/>
    </location>
</feature>